<protein>
    <submittedName>
        <fullName evidence="1">DUF1834 family protein</fullName>
    </submittedName>
</protein>
<organism evidence="1 2">
    <name type="scientific">Pasteurella atlantica</name>
    <dbReference type="NCBI Taxonomy" id="2827233"/>
    <lineage>
        <taxon>Bacteria</taxon>
        <taxon>Pseudomonadati</taxon>
        <taxon>Pseudomonadota</taxon>
        <taxon>Gammaproteobacteria</taxon>
        <taxon>Pasteurellales</taxon>
        <taxon>Pasteurellaceae</taxon>
        <taxon>Pasteurella</taxon>
    </lineage>
</organism>
<dbReference type="RefSeq" id="WP_211598676.1">
    <property type="nucleotide sequence ID" value="NZ_JAGRQI010000017.1"/>
</dbReference>
<name>A0AAW8CRM5_9PAST</name>
<proteinExistence type="predicted"/>
<comment type="caution">
    <text evidence="1">The sequence shown here is derived from an EMBL/GenBank/DDBJ whole genome shotgun (WGS) entry which is preliminary data.</text>
</comment>
<dbReference type="InterPro" id="IPR038042">
    <property type="entry name" value="Gp37-like"/>
</dbReference>
<dbReference type="Pfam" id="PF08873">
    <property type="entry name" value="Phage_Mu_Gp37"/>
    <property type="match status" value="1"/>
</dbReference>
<dbReference type="InterPro" id="IPR014972">
    <property type="entry name" value="Phage_Mu_Gp37"/>
</dbReference>
<dbReference type="AlphaFoldDB" id="A0AAW8CRM5"/>
<gene>
    <name evidence="1" type="ORF">QJU78_08125</name>
</gene>
<dbReference type="Gene3D" id="3.30.2000.10">
    <property type="entry name" value="Phage tail protein-like"/>
    <property type="match status" value="1"/>
</dbReference>
<evidence type="ECO:0000313" key="1">
    <source>
        <dbReference type="EMBL" id="MDP8187730.1"/>
    </source>
</evidence>
<reference evidence="1" key="1">
    <citation type="journal article" date="2023" name="Front. Microbiol.">
        <title>Phylogeography and host specificity of Pasteurellaceae pathogenic to sea-farmed fish in the north-east Atlantic.</title>
        <authorList>
            <person name="Gulla S."/>
            <person name="Colquhoun D.J."/>
            <person name="Olsen A.B."/>
            <person name="Spilsberg B."/>
            <person name="Lagesen K."/>
            <person name="Aakesson C.P."/>
            <person name="Strom S."/>
            <person name="Manji F."/>
            <person name="Birkbeck T.H."/>
            <person name="Nilsen H.K."/>
        </authorList>
    </citation>
    <scope>NUCLEOTIDE SEQUENCE</scope>
    <source>
        <strain evidence="1">VIB1234</strain>
    </source>
</reference>
<accession>A0AAW8CRM5</accession>
<evidence type="ECO:0000313" key="2">
    <source>
        <dbReference type="Proteomes" id="UP001230466"/>
    </source>
</evidence>
<dbReference type="EMBL" id="JASAYJ010000018">
    <property type="protein sequence ID" value="MDP8187730.1"/>
    <property type="molecule type" value="Genomic_DNA"/>
</dbReference>
<dbReference type="Proteomes" id="UP001230466">
    <property type="component" value="Unassembled WGS sequence"/>
</dbReference>
<sequence>MITKIENALIERLKKGLGKLVYSVDSYSGEIDDTQLNVRRLPLCLVSYGGSNFDTMGATSRGKRYKTSSSFVVLVLARSLRSGTASRKGGITKNEIGVNQLAQAVKYLLVNQTLNGLVDFIKPKRIRTILNNAEIRSERLSALSLEFEIKYTEQDFLEDGRFPEGEKEWETIFKTYQGQLDDPLPDLKRIGGEIFDPSLKNVKQPFVVELGEKNES</sequence>